<keyword evidence="2" id="KW-1185">Reference proteome</keyword>
<gene>
    <name evidence="1" type="ORF">J2Z82_003222</name>
</gene>
<dbReference type="Proteomes" id="UP001519328">
    <property type="component" value="Unassembled WGS sequence"/>
</dbReference>
<accession>A0ABS4HH57</accession>
<dbReference type="RefSeq" id="WP_209481746.1">
    <property type="nucleotide sequence ID" value="NZ_JAGGKK010000020.1"/>
</dbReference>
<organism evidence="1 2">
    <name type="scientific">Virgibacillus litoralis</name>
    <dbReference type="NCBI Taxonomy" id="578221"/>
    <lineage>
        <taxon>Bacteria</taxon>
        <taxon>Bacillati</taxon>
        <taxon>Bacillota</taxon>
        <taxon>Bacilli</taxon>
        <taxon>Bacillales</taxon>
        <taxon>Bacillaceae</taxon>
        <taxon>Virgibacillus</taxon>
    </lineage>
</organism>
<comment type="caution">
    <text evidence="1">The sequence shown here is derived from an EMBL/GenBank/DDBJ whole genome shotgun (WGS) entry which is preliminary data.</text>
</comment>
<proteinExistence type="predicted"/>
<evidence type="ECO:0000313" key="1">
    <source>
        <dbReference type="EMBL" id="MBP1950265.1"/>
    </source>
</evidence>
<dbReference type="EMBL" id="JAGGKK010000020">
    <property type="protein sequence ID" value="MBP1950265.1"/>
    <property type="molecule type" value="Genomic_DNA"/>
</dbReference>
<reference evidence="1 2" key="1">
    <citation type="submission" date="2021-03" db="EMBL/GenBank/DDBJ databases">
        <title>Genomic Encyclopedia of Type Strains, Phase IV (KMG-IV): sequencing the most valuable type-strain genomes for metagenomic binning, comparative biology and taxonomic classification.</title>
        <authorList>
            <person name="Goeker M."/>
        </authorList>
    </citation>
    <scope>NUCLEOTIDE SEQUENCE [LARGE SCALE GENOMIC DNA]</scope>
    <source>
        <strain evidence="1 2">DSM 21085</strain>
    </source>
</reference>
<protein>
    <submittedName>
        <fullName evidence="1">Uncharacterized protein</fullName>
    </submittedName>
</protein>
<name>A0ABS4HH57_9BACI</name>
<sequence>MDYNNLAEHQLLRISKRSNVHNQELNRVWYSRHGMNFPYELKKGQIINRLTDVAVNDDECDKMILKQAERLREKRRNKTNE</sequence>
<evidence type="ECO:0000313" key="2">
    <source>
        <dbReference type="Proteomes" id="UP001519328"/>
    </source>
</evidence>